<sequence length="262" mass="28416">MKVANRREAIFQAVQAGIADVTALCRKFDISEATVRRDLHALQEDGRLLRVYGGAVATPILHEPEESLESRQSHHHASKAAIARVAASLVQDGDTLFIDGGTTTESFSRELAPGRAARIFTNNLLAVQTLAARGIAVSLIGGDLRAGSMSVFGPLADVAIERLTFDKVFTSADGVDVELGLCEGSIEQAWFKEKVFRRAREVIVLTSSEKLNRKSQMYWAPINRAWTLITDAQAQEHQLQPFASHAFVSVRQAPPAGAADPA</sequence>
<dbReference type="SMART" id="SM00420">
    <property type="entry name" value="HTH_DEOR"/>
    <property type="match status" value="1"/>
</dbReference>
<dbReference type="PROSITE" id="PS51000">
    <property type="entry name" value="HTH_DEOR_2"/>
    <property type="match status" value="1"/>
</dbReference>
<dbReference type="Gene3D" id="3.40.50.1360">
    <property type="match status" value="1"/>
</dbReference>
<dbReference type="Pfam" id="PF00455">
    <property type="entry name" value="DeoRC"/>
    <property type="match status" value="1"/>
</dbReference>
<dbReference type="InterPro" id="IPR014036">
    <property type="entry name" value="DeoR-like_C"/>
</dbReference>
<protein>
    <submittedName>
        <fullName evidence="5">Glucitol operon repressor</fullName>
    </submittedName>
</protein>
<dbReference type="InterPro" id="IPR050313">
    <property type="entry name" value="Carb_Metab_HTH_regulators"/>
</dbReference>
<evidence type="ECO:0000313" key="5">
    <source>
        <dbReference type="EMBL" id="KAF1018412.1"/>
    </source>
</evidence>
<dbReference type="PROSITE" id="PS00894">
    <property type="entry name" value="HTH_DEOR_1"/>
    <property type="match status" value="1"/>
</dbReference>
<evidence type="ECO:0000313" key="6">
    <source>
        <dbReference type="Proteomes" id="UP000461670"/>
    </source>
</evidence>
<dbReference type="GO" id="GO:0003677">
    <property type="term" value="F:DNA binding"/>
    <property type="evidence" value="ECO:0007669"/>
    <property type="project" value="UniProtKB-KW"/>
</dbReference>
<dbReference type="EMBL" id="WNDQ01000087">
    <property type="protein sequence ID" value="KAF1018412.1"/>
    <property type="molecule type" value="Genomic_DNA"/>
</dbReference>
<gene>
    <name evidence="5" type="primary">srlR_2</name>
    <name evidence="5" type="ORF">GAK30_03695</name>
</gene>
<keyword evidence="3" id="KW-0804">Transcription</keyword>
<keyword evidence="1" id="KW-0805">Transcription regulation</keyword>
<dbReference type="Proteomes" id="UP000461670">
    <property type="component" value="Unassembled WGS sequence"/>
</dbReference>
<reference evidence="6" key="1">
    <citation type="journal article" date="2020" name="MBio">
        <title>Horizontal gene transfer to a defensive symbiont with a reduced genome amongst a multipartite beetle microbiome.</title>
        <authorList>
            <person name="Waterworth S.C."/>
            <person name="Florez L.V."/>
            <person name="Rees E.R."/>
            <person name="Hertweck C."/>
            <person name="Kaltenpoth M."/>
            <person name="Kwan J.C."/>
        </authorList>
    </citation>
    <scope>NUCLEOTIDE SEQUENCE [LARGE SCALE GENOMIC DNA]</scope>
</reference>
<dbReference type="InterPro" id="IPR037171">
    <property type="entry name" value="NagB/RpiA_transferase-like"/>
</dbReference>
<dbReference type="GO" id="GO:0003700">
    <property type="term" value="F:DNA-binding transcription factor activity"/>
    <property type="evidence" value="ECO:0007669"/>
    <property type="project" value="InterPro"/>
</dbReference>
<dbReference type="Pfam" id="PF08220">
    <property type="entry name" value="HTH_DeoR"/>
    <property type="match status" value="1"/>
</dbReference>
<keyword evidence="2" id="KW-0238">DNA-binding</keyword>
<dbReference type="PRINTS" id="PR00037">
    <property type="entry name" value="HTHLACR"/>
</dbReference>
<dbReference type="InterPro" id="IPR036390">
    <property type="entry name" value="WH_DNA-bd_sf"/>
</dbReference>
<evidence type="ECO:0000256" key="3">
    <source>
        <dbReference type="ARBA" id="ARBA00023163"/>
    </source>
</evidence>
<dbReference type="InterPro" id="IPR001034">
    <property type="entry name" value="DeoR_HTH"/>
</dbReference>
<comment type="caution">
    <text evidence="5">The sequence shown here is derived from an EMBL/GenBank/DDBJ whole genome shotgun (WGS) entry which is preliminary data.</text>
</comment>
<evidence type="ECO:0000256" key="2">
    <source>
        <dbReference type="ARBA" id="ARBA00023125"/>
    </source>
</evidence>
<feature type="domain" description="HTH deoR-type" evidence="4">
    <location>
        <begin position="2"/>
        <end position="57"/>
    </location>
</feature>
<dbReference type="SMART" id="SM01134">
    <property type="entry name" value="DeoRC"/>
    <property type="match status" value="1"/>
</dbReference>
<dbReference type="AlphaFoldDB" id="A0A7V8FKS1"/>
<accession>A0A7V8FKS1</accession>
<organism evidence="5 6">
    <name type="scientific">Paracidovorax wautersii</name>
    <dbReference type="NCBI Taxonomy" id="1177982"/>
    <lineage>
        <taxon>Bacteria</taxon>
        <taxon>Pseudomonadati</taxon>
        <taxon>Pseudomonadota</taxon>
        <taxon>Betaproteobacteria</taxon>
        <taxon>Burkholderiales</taxon>
        <taxon>Comamonadaceae</taxon>
        <taxon>Paracidovorax</taxon>
    </lineage>
</organism>
<proteinExistence type="predicted"/>
<name>A0A7V8FKS1_9BURK</name>
<dbReference type="PANTHER" id="PTHR30363:SF44">
    <property type="entry name" value="AGA OPERON TRANSCRIPTIONAL REPRESSOR-RELATED"/>
    <property type="match status" value="1"/>
</dbReference>
<dbReference type="InterPro" id="IPR018356">
    <property type="entry name" value="Tscrpt_reg_HTH_DeoR_CS"/>
</dbReference>
<evidence type="ECO:0000259" key="4">
    <source>
        <dbReference type="PROSITE" id="PS51000"/>
    </source>
</evidence>
<dbReference type="SUPFAM" id="SSF100950">
    <property type="entry name" value="NagB/RpiA/CoA transferase-like"/>
    <property type="match status" value="1"/>
</dbReference>
<dbReference type="SUPFAM" id="SSF46785">
    <property type="entry name" value="Winged helix' DNA-binding domain"/>
    <property type="match status" value="1"/>
</dbReference>
<dbReference type="PANTHER" id="PTHR30363">
    <property type="entry name" value="HTH-TYPE TRANSCRIPTIONAL REGULATOR SRLR-RELATED"/>
    <property type="match status" value="1"/>
</dbReference>
<evidence type="ECO:0000256" key="1">
    <source>
        <dbReference type="ARBA" id="ARBA00023015"/>
    </source>
</evidence>